<protein>
    <submittedName>
        <fullName evidence="2">Uncharacterized protein</fullName>
    </submittedName>
</protein>
<dbReference type="OrthoDB" id="4047136at2759"/>
<feature type="region of interest" description="Disordered" evidence="1">
    <location>
        <begin position="290"/>
        <end position="327"/>
    </location>
</feature>
<sequence>MYSPAPASMDAYAPWRKHTAWTARVHETRGPENHAHENHGPENHAHENHGPENHGAQNHAHGHGGRGHEHRGHLHCVAAGGAAMPPGAVQHAPPLAAYSPAQCGPSEAVAEYSRAVQRAAWGGGRDVAVLLPRVLARLDTLRRLRATGHATLAPVGVHRTMRELAEEACLAAADDAPGGHAENLVASHAGDALGLAAAGSPLGAGDALPPNTLAPANTLAPGLAAMGVLFPDVDLDAGVPDADLDLDAGVPDADLDVGSDAGPAAYMAADVEYQHDHSLWPASGAATSASVSTGSVLPAPSAATRPSSTLAPPSRACDDSDVDMTLE</sequence>
<evidence type="ECO:0000313" key="3">
    <source>
        <dbReference type="Proteomes" id="UP000092555"/>
    </source>
</evidence>
<proteinExistence type="predicted"/>
<feature type="region of interest" description="Disordered" evidence="1">
    <location>
        <begin position="31"/>
        <end position="71"/>
    </location>
</feature>
<keyword evidence="3" id="KW-1185">Reference proteome</keyword>
<dbReference type="RefSeq" id="XP_018714071.1">
    <property type="nucleotide sequence ID" value="XM_018859470.1"/>
</dbReference>
<organism evidence="2 3">
    <name type="scientific">Metschnikowia bicuspidata var. bicuspidata NRRL YB-4993</name>
    <dbReference type="NCBI Taxonomy" id="869754"/>
    <lineage>
        <taxon>Eukaryota</taxon>
        <taxon>Fungi</taxon>
        <taxon>Dikarya</taxon>
        <taxon>Ascomycota</taxon>
        <taxon>Saccharomycotina</taxon>
        <taxon>Pichiomycetes</taxon>
        <taxon>Metschnikowiaceae</taxon>
        <taxon>Metschnikowia</taxon>
    </lineage>
</organism>
<gene>
    <name evidence="2" type="ORF">METBIDRAFT_9837</name>
</gene>
<dbReference type="EMBL" id="LXTC01000001">
    <property type="protein sequence ID" value="OBA23590.1"/>
    <property type="molecule type" value="Genomic_DNA"/>
</dbReference>
<feature type="compositionally biased region" description="Basic residues" evidence="1">
    <location>
        <begin position="60"/>
        <end position="71"/>
    </location>
</feature>
<evidence type="ECO:0000256" key="1">
    <source>
        <dbReference type="SAM" id="MobiDB-lite"/>
    </source>
</evidence>
<name>A0A1A0HHV4_9ASCO</name>
<feature type="compositionally biased region" description="Basic and acidic residues" evidence="1">
    <location>
        <begin position="31"/>
        <end position="52"/>
    </location>
</feature>
<accession>A0A1A0HHV4</accession>
<evidence type="ECO:0000313" key="2">
    <source>
        <dbReference type="EMBL" id="OBA23590.1"/>
    </source>
</evidence>
<reference evidence="2 3" key="1">
    <citation type="submission" date="2016-05" db="EMBL/GenBank/DDBJ databases">
        <title>Comparative genomics of biotechnologically important yeasts.</title>
        <authorList>
            <consortium name="DOE Joint Genome Institute"/>
            <person name="Riley R."/>
            <person name="Haridas S."/>
            <person name="Wolfe K.H."/>
            <person name="Lopes M.R."/>
            <person name="Hittinger C.T."/>
            <person name="Goker M."/>
            <person name="Salamov A."/>
            <person name="Wisecaver J."/>
            <person name="Long T.M."/>
            <person name="Aerts A.L."/>
            <person name="Barry K."/>
            <person name="Choi C."/>
            <person name="Clum A."/>
            <person name="Coughlan A.Y."/>
            <person name="Deshpande S."/>
            <person name="Douglass A.P."/>
            <person name="Hanson S.J."/>
            <person name="Klenk H.-P."/>
            <person name="LaButti K."/>
            <person name="Lapidus A."/>
            <person name="Lindquist E."/>
            <person name="Lipzen A."/>
            <person name="Meier-kolthoff J.P."/>
            <person name="Ohm R.A."/>
            <person name="Otillar R.P."/>
            <person name="Pangilinan J."/>
            <person name="Peng Y."/>
            <person name="Rokas A."/>
            <person name="Rosa C.A."/>
            <person name="Scheuner C."/>
            <person name="Sibirny A.A."/>
            <person name="Slot J.C."/>
            <person name="Stielow J.B."/>
            <person name="Sun H."/>
            <person name="Kurtzman C.P."/>
            <person name="Blackwell M."/>
            <person name="Grigoriev I.V."/>
            <person name="Jeffries T.W."/>
        </authorList>
    </citation>
    <scope>NUCLEOTIDE SEQUENCE [LARGE SCALE GENOMIC DNA]</scope>
    <source>
        <strain evidence="2 3">NRRL YB-4993</strain>
    </source>
</reference>
<dbReference type="Proteomes" id="UP000092555">
    <property type="component" value="Unassembled WGS sequence"/>
</dbReference>
<comment type="caution">
    <text evidence="2">The sequence shown here is derived from an EMBL/GenBank/DDBJ whole genome shotgun (WGS) entry which is preliminary data.</text>
</comment>
<dbReference type="GeneID" id="30032445"/>
<dbReference type="AlphaFoldDB" id="A0A1A0HHV4"/>